<accession>A0A6J5R2S2</accession>
<sequence>MTYQLTVDDLELITEILEQHEAGTVIQYSGRAMYGDQCLGIVTEDEASTFLILGLELADANAQTLGTILLRSVRSDSMGRAVVVYFPKVSMPEGYSADENEYND</sequence>
<reference evidence="1" key="1">
    <citation type="submission" date="2020-05" db="EMBL/GenBank/DDBJ databases">
        <authorList>
            <person name="Chiriac C."/>
            <person name="Salcher M."/>
            <person name="Ghai R."/>
            <person name="Kavagutti S V."/>
        </authorList>
    </citation>
    <scope>NUCLEOTIDE SEQUENCE</scope>
</reference>
<evidence type="ECO:0000313" key="1">
    <source>
        <dbReference type="EMBL" id="CAB4185874.1"/>
    </source>
</evidence>
<dbReference type="EMBL" id="LR797078">
    <property type="protein sequence ID" value="CAB4185874.1"/>
    <property type="molecule type" value="Genomic_DNA"/>
</dbReference>
<gene>
    <name evidence="1" type="ORF">UFOVP1130_156</name>
</gene>
<proteinExistence type="predicted"/>
<protein>
    <submittedName>
        <fullName evidence="1">Uncharacterized protein</fullName>
    </submittedName>
</protein>
<organism evidence="1">
    <name type="scientific">uncultured Caudovirales phage</name>
    <dbReference type="NCBI Taxonomy" id="2100421"/>
    <lineage>
        <taxon>Viruses</taxon>
        <taxon>Duplodnaviria</taxon>
        <taxon>Heunggongvirae</taxon>
        <taxon>Uroviricota</taxon>
        <taxon>Caudoviricetes</taxon>
        <taxon>Peduoviridae</taxon>
        <taxon>Maltschvirus</taxon>
        <taxon>Maltschvirus maltsch</taxon>
    </lineage>
</organism>
<name>A0A6J5R2S2_9CAUD</name>